<feature type="compositionally biased region" description="Basic and acidic residues" evidence="1">
    <location>
        <begin position="7"/>
        <end position="26"/>
    </location>
</feature>
<sequence length="518" mass="56539">MARRVKAAADSEKTPAGKKPAAEKSVAKPRKSRSTVPSPETLSALSSERLIALILEEVGQSPAFKKRVTAALAALQGPDTVAAVIDRRLAALEKARGFIDWQKRKAFAADLDATVTTMLSDLKPLDAGMALDRLMRFLGTADTTLERVDDSSGQVHAVYETAAEAAVGVAVTLPPDTVEAFATRLVGGLAGDGYGFLGGVLDALVPQLPKSALSRFDAVLAEALDALPKTTAKAGRDPFGGGEAEWERRYHRLRLGKLRQAVADARGDVDAFIALETRNAPDRPDVAAVAERLLEAGRPEEALDWVRRTPKQDARTVTIETLLEGAIALGGPARDRTALETRILDALGRKDEAQALRWARFEQTLDPQSLRDYLAKLPDFEDEEALERAFELAEQRKDPHFGLYFLIGWPNLDRAARLVLARRREWSGRNWEVLAPAADALAPDHPLAASLLYRALIDDILERARSNAYGHAARDLAKLATLAEEVEPGRLDPDHAAYIAGLRKQHGRKYGFWQLVEK</sequence>
<reference evidence="3" key="1">
    <citation type="submission" date="2016-10" db="EMBL/GenBank/DDBJ databases">
        <authorList>
            <person name="Varghese N."/>
            <person name="Submissions S."/>
        </authorList>
    </citation>
    <scope>NUCLEOTIDE SEQUENCE [LARGE SCALE GENOMIC DNA]</scope>
    <source>
        <strain evidence="3">CGMCC 1.6474</strain>
    </source>
</reference>
<accession>A0A1I4KF36</accession>
<feature type="region of interest" description="Disordered" evidence="1">
    <location>
        <begin position="1"/>
        <end position="40"/>
    </location>
</feature>
<dbReference type="RefSeq" id="WP_091950749.1">
    <property type="nucleotide sequence ID" value="NZ_FOSV01000024.1"/>
</dbReference>
<dbReference type="Pfam" id="PF21810">
    <property type="entry name" value="DUF6880"/>
    <property type="match status" value="1"/>
</dbReference>
<dbReference type="InterPro" id="IPR049245">
    <property type="entry name" value="DUF6880"/>
</dbReference>
<protein>
    <submittedName>
        <fullName evidence="2">Uncharacterized protein</fullName>
    </submittedName>
</protein>
<evidence type="ECO:0000313" key="3">
    <source>
        <dbReference type="Proteomes" id="UP000198804"/>
    </source>
</evidence>
<dbReference type="Proteomes" id="UP000198804">
    <property type="component" value="Unassembled WGS sequence"/>
</dbReference>
<organism evidence="2 3">
    <name type="scientific">Methylorubrum salsuginis</name>
    <dbReference type="NCBI Taxonomy" id="414703"/>
    <lineage>
        <taxon>Bacteria</taxon>
        <taxon>Pseudomonadati</taxon>
        <taxon>Pseudomonadota</taxon>
        <taxon>Alphaproteobacteria</taxon>
        <taxon>Hyphomicrobiales</taxon>
        <taxon>Methylobacteriaceae</taxon>
        <taxon>Methylorubrum</taxon>
    </lineage>
</organism>
<dbReference type="EMBL" id="FOSV01000024">
    <property type="protein sequence ID" value="SFL77213.1"/>
    <property type="molecule type" value="Genomic_DNA"/>
</dbReference>
<dbReference type="AlphaFoldDB" id="A0A1I4KF36"/>
<gene>
    <name evidence="2" type="ORF">SAMN04488125_12420</name>
</gene>
<keyword evidence="3" id="KW-1185">Reference proteome</keyword>
<evidence type="ECO:0000256" key="1">
    <source>
        <dbReference type="SAM" id="MobiDB-lite"/>
    </source>
</evidence>
<evidence type="ECO:0000313" key="2">
    <source>
        <dbReference type="EMBL" id="SFL77213.1"/>
    </source>
</evidence>
<name>A0A1I4KF36_9HYPH</name>
<dbReference type="STRING" id="414703.SAMN04488125_12420"/>
<dbReference type="OrthoDB" id="7183688at2"/>
<proteinExistence type="predicted"/>